<keyword evidence="3" id="KW-1185">Reference proteome</keyword>
<name>M5UGT4_9BACT</name>
<evidence type="ECO:0000313" key="2">
    <source>
        <dbReference type="EMBL" id="EMI57061.1"/>
    </source>
</evidence>
<dbReference type="PATRIC" id="fig|1263870.3.peg.1577"/>
<dbReference type="SUPFAM" id="SSF101596">
    <property type="entry name" value="Dextranase, N-terminal domain"/>
    <property type="match status" value="1"/>
</dbReference>
<dbReference type="EMBL" id="ANOH01000113">
    <property type="protein sequence ID" value="EMI57061.1"/>
    <property type="molecule type" value="Genomic_DNA"/>
</dbReference>
<evidence type="ECO:0000313" key="3">
    <source>
        <dbReference type="Proteomes" id="UP000011885"/>
    </source>
</evidence>
<comment type="caution">
    <text evidence="2">The sequence shown here is derived from an EMBL/GenBank/DDBJ whole genome shotgun (WGS) entry which is preliminary data.</text>
</comment>
<dbReference type="InterPro" id="IPR023226">
    <property type="entry name" value="Glyco_hydro_49_N_dom"/>
</dbReference>
<dbReference type="InterPro" id="IPR035953">
    <property type="entry name" value="Dextranase_N-ter"/>
</dbReference>
<dbReference type="InterPro" id="IPR012334">
    <property type="entry name" value="Pectin_lyas_fold"/>
</dbReference>
<gene>
    <name evidence="2" type="ORF">RSSM_01471</name>
</gene>
<protein>
    <submittedName>
        <fullName evidence="2">Endo-polygalacturonase</fullName>
    </submittedName>
</protein>
<dbReference type="Proteomes" id="UP000011885">
    <property type="component" value="Unassembled WGS sequence"/>
</dbReference>
<evidence type="ECO:0000259" key="1">
    <source>
        <dbReference type="Pfam" id="PF17433"/>
    </source>
</evidence>
<organism evidence="2 3">
    <name type="scientific">Rhodopirellula sallentina SM41</name>
    <dbReference type="NCBI Taxonomy" id="1263870"/>
    <lineage>
        <taxon>Bacteria</taxon>
        <taxon>Pseudomonadati</taxon>
        <taxon>Planctomycetota</taxon>
        <taxon>Planctomycetia</taxon>
        <taxon>Pirellulales</taxon>
        <taxon>Pirellulaceae</taxon>
        <taxon>Rhodopirellula</taxon>
    </lineage>
</organism>
<dbReference type="Gene3D" id="2.60.350.10">
    <property type="entry name" value="Dextranase, N-terminal"/>
    <property type="match status" value="1"/>
</dbReference>
<feature type="domain" description="Glycoside hydrolase family 49 N-terminal" evidence="1">
    <location>
        <begin position="50"/>
        <end position="116"/>
    </location>
</feature>
<dbReference type="Gene3D" id="2.160.20.10">
    <property type="entry name" value="Single-stranded right-handed beta-helix, Pectin lyase-like"/>
    <property type="match status" value="1"/>
</dbReference>
<dbReference type="Pfam" id="PF17433">
    <property type="entry name" value="Glyco_hydro_49N"/>
    <property type="match status" value="1"/>
</dbReference>
<proteinExistence type="predicted"/>
<dbReference type="GO" id="GO:0004553">
    <property type="term" value="F:hydrolase activity, hydrolyzing O-glycosyl compounds"/>
    <property type="evidence" value="ECO:0007669"/>
    <property type="project" value="InterPro"/>
</dbReference>
<dbReference type="InterPro" id="IPR011050">
    <property type="entry name" value="Pectin_lyase_fold/virulence"/>
</dbReference>
<accession>M5UGT4</accession>
<dbReference type="SUPFAM" id="SSF51126">
    <property type="entry name" value="Pectin lyase-like"/>
    <property type="match status" value="1"/>
</dbReference>
<dbReference type="AlphaFoldDB" id="M5UGT4"/>
<sequence>MHINCSAEVETYPGPDGIDASDQYSVTVLQDGQRYPAFVYKSTTTFHRDKRDRTTSWTTFSFSKPIQVEVTKLKGRAKSCVIRPSRQSIQARVRDNTATFIIDKPQKLSIEFDNDITHSMLLFADPIEEDCPDPADPNVLYFGPGQHDIGIGRELHHNQNVYIAGGAYVWGSFRVLGDEVTVRGRGVLSAGKWRKYVTKGDPGSGRLHDFKMIYGRSANDCTYEGITIVDFPSFAMIAGKHSVISNIKTIGWYHNCDGIAISEHGLVSDCFLKVNDDALKLYWDHVRINDVTIWQYKNGAPFQWNWHSMSPRDVQVRDCDVVHIEYDHDANNRAVFNAAKKQGGHHRDFLFENITIEEPQLWRLFAFNMSGDAKVSKTLFRNLRLAGPPLHQNEMHGDITLRFDNATVAGRKVNTPKQLGFPQSDASMIQLQ</sequence>
<reference evidence="2 3" key="1">
    <citation type="journal article" date="2013" name="Mar. Genomics">
        <title>Expression of sulfatases in Rhodopirellula baltica and the diversity of sulfatases in the genus Rhodopirellula.</title>
        <authorList>
            <person name="Wegner C.E."/>
            <person name="Richter-Heitmann T."/>
            <person name="Klindworth A."/>
            <person name="Klockow C."/>
            <person name="Richter M."/>
            <person name="Achstetter T."/>
            <person name="Glockner F.O."/>
            <person name="Harder J."/>
        </authorList>
    </citation>
    <scope>NUCLEOTIDE SEQUENCE [LARGE SCALE GENOMIC DNA]</scope>
    <source>
        <strain evidence="2 3">SM41</strain>
    </source>
</reference>